<name>A0ABQ9GDV1_9NEOP</name>
<comment type="caution">
    <text evidence="1">The sequence shown here is derived from an EMBL/GenBank/DDBJ whole genome shotgun (WGS) entry which is preliminary data.</text>
</comment>
<reference evidence="1 2" key="1">
    <citation type="submission" date="2023-02" db="EMBL/GenBank/DDBJ databases">
        <title>LHISI_Scaffold_Assembly.</title>
        <authorList>
            <person name="Stuart O.P."/>
            <person name="Cleave R."/>
            <person name="Magrath M.J.L."/>
            <person name="Mikheyev A.S."/>
        </authorList>
    </citation>
    <scope>NUCLEOTIDE SEQUENCE [LARGE SCALE GENOMIC DNA]</scope>
    <source>
        <strain evidence="1">Daus_M_001</strain>
        <tissue evidence="1">Leg muscle</tissue>
    </source>
</reference>
<protein>
    <submittedName>
        <fullName evidence="1">Uncharacterized protein</fullName>
    </submittedName>
</protein>
<keyword evidence="2" id="KW-1185">Reference proteome</keyword>
<gene>
    <name evidence="1" type="ORF">PR048_029603</name>
</gene>
<accession>A0ABQ9GDV1</accession>
<proteinExistence type="predicted"/>
<evidence type="ECO:0000313" key="1">
    <source>
        <dbReference type="EMBL" id="KAJ8870580.1"/>
    </source>
</evidence>
<dbReference type="EMBL" id="JARBHB010000013">
    <property type="protein sequence ID" value="KAJ8870580.1"/>
    <property type="molecule type" value="Genomic_DNA"/>
</dbReference>
<sequence>MEQRRKARTGETSRIQEGAVVAERLDCSSPNKVNRVQSPAESPDFRKWERCRLSAGFLGDLPAAHISSLTRIQEASGEFSSLTSTRIQMILFLNLRLRGRAGGGGDGILTRLGGALQARTVAFIYTRHAQTPYKAMLPAAVSGPARRRTRPVVCNSPHIPNRLHLRGDASNTLIYDVGQSPGEPQAYARPRPSCWVNTHDGGYATLVQLNDVDWRAATSLGHDLSLIVAHCPPSRLDTCAAGVQQSQDEETPRAQRLLSTKTTFPTRGCVPRLLPALHALQTTCETLRVRLNIQFSHPTSVSLAGLKGFPLKRKKNCKSCSITSATHFTQPGKNFSREKRYFKPCVRKFIDGYGSKLVLTQCCTISAHAAATSSHSGAGRNWMYCGHSRESGEAPLHRCCDVTCTRGQCVNKQTIRYSTQQTTAYLTTVPQSRCQPIGNLKYTGYPRKSVRRTHALRYNKTRFRCTKIGKTELSKSVRRTHALRYNKTRFRCTKIAADKHKTR</sequence>
<organism evidence="1 2">
    <name type="scientific">Dryococelus australis</name>
    <dbReference type="NCBI Taxonomy" id="614101"/>
    <lineage>
        <taxon>Eukaryota</taxon>
        <taxon>Metazoa</taxon>
        <taxon>Ecdysozoa</taxon>
        <taxon>Arthropoda</taxon>
        <taxon>Hexapoda</taxon>
        <taxon>Insecta</taxon>
        <taxon>Pterygota</taxon>
        <taxon>Neoptera</taxon>
        <taxon>Polyneoptera</taxon>
        <taxon>Phasmatodea</taxon>
        <taxon>Verophasmatodea</taxon>
        <taxon>Anareolatae</taxon>
        <taxon>Phasmatidae</taxon>
        <taxon>Eurycanthinae</taxon>
        <taxon>Dryococelus</taxon>
    </lineage>
</organism>
<evidence type="ECO:0000313" key="2">
    <source>
        <dbReference type="Proteomes" id="UP001159363"/>
    </source>
</evidence>
<dbReference type="Proteomes" id="UP001159363">
    <property type="component" value="Chromosome 12"/>
</dbReference>